<gene>
    <name evidence="3" type="ORF">GIB67_026651</name>
</gene>
<evidence type="ECO:0000313" key="4">
    <source>
        <dbReference type="Proteomes" id="UP000541444"/>
    </source>
</evidence>
<protein>
    <recommendedName>
        <fullName evidence="2">Aminotransferase-like plant mobile domain-containing protein</fullName>
    </recommendedName>
</protein>
<organism evidence="3 4">
    <name type="scientific">Kingdonia uniflora</name>
    <dbReference type="NCBI Taxonomy" id="39325"/>
    <lineage>
        <taxon>Eukaryota</taxon>
        <taxon>Viridiplantae</taxon>
        <taxon>Streptophyta</taxon>
        <taxon>Embryophyta</taxon>
        <taxon>Tracheophyta</taxon>
        <taxon>Spermatophyta</taxon>
        <taxon>Magnoliopsida</taxon>
        <taxon>Ranunculales</taxon>
        <taxon>Circaeasteraceae</taxon>
        <taxon>Kingdonia</taxon>
    </lineage>
</organism>
<dbReference type="Proteomes" id="UP000541444">
    <property type="component" value="Unassembled WGS sequence"/>
</dbReference>
<dbReference type="GO" id="GO:0010073">
    <property type="term" value="P:meristem maintenance"/>
    <property type="evidence" value="ECO:0007669"/>
    <property type="project" value="InterPro"/>
</dbReference>
<feature type="domain" description="Aminotransferase-like plant mobile" evidence="2">
    <location>
        <begin position="240"/>
        <end position="310"/>
    </location>
</feature>
<feature type="compositionally biased region" description="Low complexity" evidence="1">
    <location>
        <begin position="104"/>
        <end position="115"/>
    </location>
</feature>
<evidence type="ECO:0000313" key="3">
    <source>
        <dbReference type="EMBL" id="KAF6166872.1"/>
    </source>
</evidence>
<reference evidence="3 4" key="1">
    <citation type="journal article" date="2020" name="IScience">
        <title>Genome Sequencing of the Endangered Kingdonia uniflora (Circaeasteraceae, Ranunculales) Reveals Potential Mechanisms of Evolutionary Specialization.</title>
        <authorList>
            <person name="Sun Y."/>
            <person name="Deng T."/>
            <person name="Zhang A."/>
            <person name="Moore M.J."/>
            <person name="Landis J.B."/>
            <person name="Lin N."/>
            <person name="Zhang H."/>
            <person name="Zhang X."/>
            <person name="Huang J."/>
            <person name="Zhang X."/>
            <person name="Sun H."/>
            <person name="Wang H."/>
        </authorList>
    </citation>
    <scope>NUCLEOTIDE SEQUENCE [LARGE SCALE GENOMIC DNA]</scope>
    <source>
        <strain evidence="3">TB1705</strain>
        <tissue evidence="3">Leaf</tissue>
    </source>
</reference>
<comment type="caution">
    <text evidence="3">The sequence shown here is derived from an EMBL/GenBank/DDBJ whole genome shotgun (WGS) entry which is preliminary data.</text>
</comment>
<keyword evidence="4" id="KW-1185">Reference proteome</keyword>
<dbReference type="PANTHER" id="PTHR46033:SF8">
    <property type="entry name" value="PROTEIN MAINTENANCE OF MERISTEMS-LIKE"/>
    <property type="match status" value="1"/>
</dbReference>
<feature type="region of interest" description="Disordered" evidence="1">
    <location>
        <begin position="1"/>
        <end position="29"/>
    </location>
</feature>
<accession>A0A7J7NIS1</accession>
<dbReference type="EMBL" id="JACGCM010000773">
    <property type="protein sequence ID" value="KAF6166872.1"/>
    <property type="molecule type" value="Genomic_DNA"/>
</dbReference>
<proteinExistence type="predicted"/>
<evidence type="ECO:0000259" key="2">
    <source>
        <dbReference type="Pfam" id="PF10536"/>
    </source>
</evidence>
<dbReference type="AlphaFoldDB" id="A0A7J7NIS1"/>
<dbReference type="PANTHER" id="PTHR46033">
    <property type="entry name" value="PROTEIN MAIN-LIKE 2"/>
    <property type="match status" value="1"/>
</dbReference>
<name>A0A7J7NIS1_9MAGN</name>
<dbReference type="InterPro" id="IPR019557">
    <property type="entry name" value="AminoTfrase-like_pln_mobile"/>
</dbReference>
<feature type="region of interest" description="Disordered" evidence="1">
    <location>
        <begin position="100"/>
        <end position="143"/>
    </location>
</feature>
<feature type="compositionally biased region" description="Polar residues" evidence="1">
    <location>
        <begin position="1"/>
        <end position="21"/>
    </location>
</feature>
<dbReference type="InterPro" id="IPR044824">
    <property type="entry name" value="MAIN-like"/>
</dbReference>
<evidence type="ECO:0000256" key="1">
    <source>
        <dbReference type="SAM" id="MobiDB-lite"/>
    </source>
</evidence>
<dbReference type="Pfam" id="PF10536">
    <property type="entry name" value="PMD"/>
    <property type="match status" value="1"/>
</dbReference>
<feature type="compositionally biased region" description="Polar residues" evidence="1">
    <location>
        <begin position="134"/>
        <end position="143"/>
    </location>
</feature>
<sequence>MSSKGEPQIVTSQGGANSKTIGSKGDVCHGVNDVEGSGEDMEVGGTETQDTTEYAATAEVLQPTITATLTAVVESVMALGTTVEQLEILKTDLGSFVAKPTELPETGPSGSSPEPIYAVETAPSSENPDAKATLASNGTADPTPSSIVGEVAVMEEPVNLEVVPVDESILIWWGDHCTKPIVEGQVTKFYSRPVLLGKLVYLKCHHYAMKWDLKREEQWVIDEVIKTGLGRLGEIAYEHHNAPLTTLFVEYWQAETNNFHFHFSVMTILLEDVFWLVGLKVKGKVTFQLDNKKDYDATAKFSSALTPTRKDYNETKYNNPKAATIFVVGKNLLGSEEMVKRIRKQRKGRRQQERRTCCPVSTTRRWVPLRCGKICMEAAALAYTYREMGVSSMKVAMQFTGLTMLLEVELESDYEKLATAKGLLENELPIVEEEKDTLLEVVDHLGGNVVLDVAEVSKDAEMIPSVGLCGIRGAAEIARILDTETLKAEIAELQLLRREAKIQISNHNFC</sequence>